<proteinExistence type="predicted"/>
<reference evidence="2" key="2">
    <citation type="journal article" date="2023" name="IMA Fungus">
        <title>Comparative genomic study of the Penicillium genus elucidates a diverse pangenome and 15 lateral gene transfer events.</title>
        <authorList>
            <person name="Petersen C."/>
            <person name="Sorensen T."/>
            <person name="Nielsen M.R."/>
            <person name="Sondergaard T.E."/>
            <person name="Sorensen J.L."/>
            <person name="Fitzpatrick D.A."/>
            <person name="Frisvad J.C."/>
            <person name="Nielsen K.L."/>
        </authorList>
    </citation>
    <scope>NUCLEOTIDE SEQUENCE</scope>
    <source>
        <strain evidence="2">IBT 35675</strain>
    </source>
</reference>
<dbReference type="AlphaFoldDB" id="A0A9W9RVP9"/>
<feature type="transmembrane region" description="Helical" evidence="1">
    <location>
        <begin position="76"/>
        <end position="97"/>
    </location>
</feature>
<protein>
    <submittedName>
        <fullName evidence="2">Uncharacterized protein</fullName>
    </submittedName>
</protein>
<keyword evidence="1" id="KW-0812">Transmembrane</keyword>
<evidence type="ECO:0000256" key="1">
    <source>
        <dbReference type="SAM" id="Phobius"/>
    </source>
</evidence>
<organism evidence="2 3">
    <name type="scientific">Penicillium brevicompactum</name>
    <dbReference type="NCBI Taxonomy" id="5074"/>
    <lineage>
        <taxon>Eukaryota</taxon>
        <taxon>Fungi</taxon>
        <taxon>Dikarya</taxon>
        <taxon>Ascomycota</taxon>
        <taxon>Pezizomycotina</taxon>
        <taxon>Eurotiomycetes</taxon>
        <taxon>Eurotiomycetidae</taxon>
        <taxon>Eurotiales</taxon>
        <taxon>Aspergillaceae</taxon>
        <taxon>Penicillium</taxon>
    </lineage>
</organism>
<keyword evidence="1" id="KW-0472">Membrane</keyword>
<dbReference type="EMBL" id="JAPZBR010000001">
    <property type="protein sequence ID" value="KAJ5366149.1"/>
    <property type="molecule type" value="Genomic_DNA"/>
</dbReference>
<gene>
    <name evidence="2" type="ORF">N7541_000090</name>
</gene>
<sequence>MSSSHPEGGRYKQIERKIAQLQSQGLTEGLTFEDQEVLKHRLVFIWREPETIPEATATKSRQSRARHFYRMVQDSSIYLFLAVVLVVPPTILTSRVFQPVLGQLIGIESDDEFRFQLNAKAQKFFESTAAEQGFATEIPYISFMGSMFSAPETRDIKLAYSLVSRDHVEMFFKEILQGVVTSQMWATEEAQGGNTTGCMTIFIPSNQSQDGSCNIMVDRTMLIQSIHKFKMTKLKLD</sequence>
<reference evidence="2" key="1">
    <citation type="submission" date="2022-12" db="EMBL/GenBank/DDBJ databases">
        <authorList>
            <person name="Petersen C."/>
        </authorList>
    </citation>
    <scope>NUCLEOTIDE SEQUENCE</scope>
    <source>
        <strain evidence="2">IBT 35675</strain>
    </source>
</reference>
<dbReference type="Proteomes" id="UP001148299">
    <property type="component" value="Unassembled WGS sequence"/>
</dbReference>
<name>A0A9W9RVP9_PENBR</name>
<keyword evidence="1" id="KW-1133">Transmembrane helix</keyword>
<comment type="caution">
    <text evidence="2">The sequence shown here is derived from an EMBL/GenBank/DDBJ whole genome shotgun (WGS) entry which is preliminary data.</text>
</comment>
<evidence type="ECO:0000313" key="2">
    <source>
        <dbReference type="EMBL" id="KAJ5366149.1"/>
    </source>
</evidence>
<evidence type="ECO:0000313" key="3">
    <source>
        <dbReference type="Proteomes" id="UP001148299"/>
    </source>
</evidence>
<accession>A0A9W9RVP9</accession>
<keyword evidence="3" id="KW-1185">Reference proteome</keyword>